<evidence type="ECO:0000313" key="2">
    <source>
        <dbReference type="EMBL" id="GBF89999.1"/>
    </source>
</evidence>
<evidence type="ECO:0000313" key="3">
    <source>
        <dbReference type="Proteomes" id="UP000247498"/>
    </source>
</evidence>
<protein>
    <submittedName>
        <fullName evidence="2">Uncharacterized protein</fullName>
    </submittedName>
</protein>
<proteinExistence type="predicted"/>
<evidence type="ECO:0000256" key="1">
    <source>
        <dbReference type="SAM" id="MobiDB-lite"/>
    </source>
</evidence>
<feature type="region of interest" description="Disordered" evidence="1">
    <location>
        <begin position="116"/>
        <end position="151"/>
    </location>
</feature>
<gene>
    <name evidence="2" type="ORF">Rsub_02705</name>
</gene>
<name>A0A2V0NRQ2_9CHLO</name>
<comment type="caution">
    <text evidence="2">The sequence shown here is derived from an EMBL/GenBank/DDBJ whole genome shotgun (WGS) entry which is preliminary data.</text>
</comment>
<keyword evidence="3" id="KW-1185">Reference proteome</keyword>
<dbReference type="AlphaFoldDB" id="A0A2V0NRQ2"/>
<dbReference type="EMBL" id="BDRX01000014">
    <property type="protein sequence ID" value="GBF89999.1"/>
    <property type="molecule type" value="Genomic_DNA"/>
</dbReference>
<organism evidence="2 3">
    <name type="scientific">Raphidocelis subcapitata</name>
    <dbReference type="NCBI Taxonomy" id="307507"/>
    <lineage>
        <taxon>Eukaryota</taxon>
        <taxon>Viridiplantae</taxon>
        <taxon>Chlorophyta</taxon>
        <taxon>core chlorophytes</taxon>
        <taxon>Chlorophyceae</taxon>
        <taxon>CS clade</taxon>
        <taxon>Sphaeropleales</taxon>
        <taxon>Selenastraceae</taxon>
        <taxon>Raphidocelis</taxon>
    </lineage>
</organism>
<accession>A0A2V0NRQ2</accession>
<reference evidence="2 3" key="1">
    <citation type="journal article" date="2018" name="Sci. Rep.">
        <title>Raphidocelis subcapitata (=Pseudokirchneriella subcapitata) provides an insight into genome evolution and environmental adaptations in the Sphaeropleales.</title>
        <authorList>
            <person name="Suzuki S."/>
            <person name="Yamaguchi H."/>
            <person name="Nakajima N."/>
            <person name="Kawachi M."/>
        </authorList>
    </citation>
    <scope>NUCLEOTIDE SEQUENCE [LARGE SCALE GENOMIC DNA]</scope>
    <source>
        <strain evidence="2 3">NIES-35</strain>
    </source>
</reference>
<dbReference type="Proteomes" id="UP000247498">
    <property type="component" value="Unassembled WGS sequence"/>
</dbReference>
<dbReference type="InParanoid" id="A0A2V0NRQ2"/>
<sequence>MARGCGSCFACRRDFEDAFSNCKPPTAPSPAAAPAPCGASLEPPAAAGASAWPATGSEASSSGDEPFEAGFVQDGGSCAAGRSPADSEPGLGPEGSDRPCSLSLVLALALPMDTGSCRPQLRQLGSRAEGSRAGAGGDEADSGSPAERLARALRRRPELLLRLAARDRRLAAKTGGGARGLPPSQLQA</sequence>
<feature type="compositionally biased region" description="Low complexity" evidence="1">
    <location>
        <begin position="34"/>
        <end position="57"/>
    </location>
</feature>
<feature type="region of interest" description="Disordered" evidence="1">
    <location>
        <begin position="22"/>
        <end position="97"/>
    </location>
</feature>